<dbReference type="STRING" id="450378.GCA_001661675_03384"/>
<feature type="domain" description="GGDEF" evidence="3">
    <location>
        <begin position="281"/>
        <end position="414"/>
    </location>
</feature>
<keyword evidence="1" id="KW-1133">Transmembrane helix</keyword>
<dbReference type="InterPro" id="IPR029787">
    <property type="entry name" value="Nucleotide_cyclase"/>
</dbReference>
<evidence type="ECO:0000259" key="4">
    <source>
        <dbReference type="PROSITE" id="PS50924"/>
    </source>
</evidence>
<feature type="transmembrane region" description="Helical" evidence="1">
    <location>
        <begin position="15"/>
        <end position="34"/>
    </location>
</feature>
<evidence type="ECO:0000313" key="5">
    <source>
        <dbReference type="EMBL" id="ARU17980.1"/>
    </source>
</evidence>
<dbReference type="KEGG" id="cman:A9D14_16840"/>
<feature type="domain" description="EAL" evidence="2">
    <location>
        <begin position="423"/>
        <end position="673"/>
    </location>
</feature>
<geneLocation type="plasmid" evidence="5">
    <name>pCME4A9I</name>
</geneLocation>
<feature type="transmembrane region" description="Helical" evidence="1">
    <location>
        <begin position="83"/>
        <end position="102"/>
    </location>
</feature>
<reference evidence="5 7" key="1">
    <citation type="submission" date="2017-01" db="EMBL/GenBank/DDBJ databases">
        <title>Complete genome sequence of esterase-producing bacterium Croceicoccus marinus E4A9.</title>
        <authorList>
            <person name="Wu Y.-H."/>
            <person name="Cheng H."/>
            <person name="Xu L."/>
            <person name="Huo Y.-Y."/>
            <person name="Wang C.-S."/>
            <person name="Xu X.-W."/>
        </authorList>
    </citation>
    <scope>NUCLEOTIDE SEQUENCE [LARGE SCALE GENOMIC DNA]</scope>
    <source>
        <strain evidence="5 7">E4A9</strain>
        <plasmid evidence="5">pCME4A9I</plasmid>
        <plasmid evidence="7">Plasmid pcme4a9i</plasmid>
    </source>
</reference>
<dbReference type="CDD" id="cd01948">
    <property type="entry name" value="EAL"/>
    <property type="match status" value="1"/>
</dbReference>
<evidence type="ECO:0000256" key="1">
    <source>
        <dbReference type="PROSITE-ProRule" id="PRU00244"/>
    </source>
</evidence>
<keyword evidence="1" id="KW-0472">Membrane</keyword>
<evidence type="ECO:0000313" key="7">
    <source>
        <dbReference type="Proteomes" id="UP000195807"/>
    </source>
</evidence>
<reference evidence="6 8" key="2">
    <citation type="submission" date="2020-08" db="EMBL/GenBank/DDBJ databases">
        <authorList>
            <person name="Liu G."/>
            <person name="Sun C."/>
        </authorList>
    </citation>
    <scope>NUCLEOTIDE SEQUENCE [LARGE SCALE GENOMIC DNA]</scope>
    <source>
        <strain evidence="6 8">OT19</strain>
        <plasmid evidence="6 8">plas1</plasmid>
    </source>
</reference>
<geneLocation type="plasmid" evidence="6 8">
    <name>plas1</name>
</geneLocation>
<proteinExistence type="predicted"/>
<dbReference type="RefSeq" id="WP_066850457.1">
    <property type="nucleotide sequence ID" value="NZ_CP019603.1"/>
</dbReference>
<dbReference type="EMBL" id="CP019603">
    <property type="protein sequence ID" value="ARU17980.1"/>
    <property type="molecule type" value="Genomic_DNA"/>
</dbReference>
<dbReference type="InterPro" id="IPR035919">
    <property type="entry name" value="EAL_sf"/>
</dbReference>
<dbReference type="Proteomes" id="UP000515297">
    <property type="component" value="Plasmid plas1"/>
</dbReference>
<dbReference type="NCBIfam" id="TIGR00254">
    <property type="entry name" value="GGDEF"/>
    <property type="match status" value="1"/>
</dbReference>
<dbReference type="CDD" id="cd01949">
    <property type="entry name" value="GGDEF"/>
    <property type="match status" value="1"/>
</dbReference>
<dbReference type="Gene3D" id="3.30.70.270">
    <property type="match status" value="1"/>
</dbReference>
<dbReference type="InterPro" id="IPR005330">
    <property type="entry name" value="MHYT_dom"/>
</dbReference>
<dbReference type="PANTHER" id="PTHR44757:SF10">
    <property type="entry name" value="MEMBRANE PROTEIN"/>
    <property type="match status" value="1"/>
</dbReference>
<dbReference type="PROSITE" id="PS50883">
    <property type="entry name" value="EAL"/>
    <property type="match status" value="1"/>
</dbReference>
<dbReference type="InterPro" id="IPR043128">
    <property type="entry name" value="Rev_trsase/Diguanyl_cyclase"/>
</dbReference>
<evidence type="ECO:0000313" key="6">
    <source>
        <dbReference type="EMBL" id="QNE07484.1"/>
    </source>
</evidence>
<dbReference type="Gene3D" id="3.20.20.450">
    <property type="entry name" value="EAL domain"/>
    <property type="match status" value="1"/>
</dbReference>
<dbReference type="EMBL" id="CP060053">
    <property type="protein sequence ID" value="QNE07484.1"/>
    <property type="molecule type" value="Genomic_DNA"/>
</dbReference>
<keyword evidence="5" id="KW-0614">Plasmid</keyword>
<feature type="domain" description="MHYT" evidence="4">
    <location>
        <begin position="11"/>
        <end position="197"/>
    </location>
</feature>
<dbReference type="SUPFAM" id="SSF55073">
    <property type="entry name" value="Nucleotide cyclase"/>
    <property type="match status" value="1"/>
</dbReference>
<protein>
    <submittedName>
        <fullName evidence="6">EAL domain-containing protein</fullName>
    </submittedName>
</protein>
<dbReference type="SMART" id="SM00267">
    <property type="entry name" value="GGDEF"/>
    <property type="match status" value="1"/>
</dbReference>
<dbReference type="OrthoDB" id="9814202at2"/>
<dbReference type="SMART" id="SM00052">
    <property type="entry name" value="EAL"/>
    <property type="match status" value="1"/>
</dbReference>
<gene>
    <name evidence="5" type="ORF">A9D14_16840</name>
    <name evidence="6" type="ORF">H4O24_16550</name>
</gene>
<evidence type="ECO:0000259" key="2">
    <source>
        <dbReference type="PROSITE" id="PS50883"/>
    </source>
</evidence>
<feature type="transmembrane region" description="Helical" evidence="1">
    <location>
        <begin position="145"/>
        <end position="164"/>
    </location>
</feature>
<evidence type="ECO:0000313" key="8">
    <source>
        <dbReference type="Proteomes" id="UP000515297"/>
    </source>
</evidence>
<dbReference type="InterPro" id="IPR052155">
    <property type="entry name" value="Biofilm_reg_signaling"/>
</dbReference>
<sequence>MRILACLAQEHDWRLVVLAAVICLIGAFVAVMLFKRTIEETGAARYHWCFLAAVAAGSVTWATHFIAMLGYRSLAPVSFDGPLTVVSAVIAVVGIGSGLMLATLPRRWIATLLGGGTIGLAIAAMHYVGMFAYRVDGIVHWDMPHVIGSVVLSVVLSAAMVNRLRASSAPRPDAAWGLFAAAIVTLHFTGMAAFSVTPLSGLPGQQNAEAFAAMASAIAMVAAIIVGAAISSYLVENRARFASQAELAHIAMHDKLTELANRHSFAEALEQECARLGDNDYGFGLLLIDLDRFKPVNDTLGHPMGDIILQKVAARLLLAARRTDLVARIGGDEFAVIARGGTSRIEIARIAARLVEILSRPFVVNGNVVELGGSVGFSMAPHDGTDAETLTQHADVALYTAKRGGRERFCQFEPELMEDLKRRRFLEADLRRACMREDFEVAYQPVIDPRSGRMISAEALLRWTCPERGPISPAEFVPIAEELGLVSRIGAGVLMQACRDAATWPDDIDVAVNISPVQLLDPRLPQTVIQALTESGLPASRLELEITETALLGNDEAALKTLNRLRDLGIRISLDDFGTGYSSLSYLHRFPISRIKIDRSFVRQLPHDPSSASIVRAIAQLGESLDMQITAEGIETAEQLSFITDHGCDHVQGFLISHPIPATELKQWLEARTASADAATYAASHAADLAVDLTAGLAASGPGKSAGAAAA</sequence>
<dbReference type="PANTHER" id="PTHR44757">
    <property type="entry name" value="DIGUANYLATE CYCLASE DGCP"/>
    <property type="match status" value="1"/>
</dbReference>
<dbReference type="AlphaFoldDB" id="A0A1Z1FGY3"/>
<dbReference type="FunFam" id="3.20.20.450:FF:000001">
    <property type="entry name" value="Cyclic di-GMP phosphodiesterase yahA"/>
    <property type="match status" value="1"/>
</dbReference>
<feature type="transmembrane region" description="Helical" evidence="1">
    <location>
        <begin position="176"/>
        <end position="199"/>
    </location>
</feature>
<keyword evidence="1" id="KW-0812">Transmembrane</keyword>
<dbReference type="Pfam" id="PF03707">
    <property type="entry name" value="MHYT"/>
    <property type="match status" value="2"/>
</dbReference>
<keyword evidence="7" id="KW-1185">Reference proteome</keyword>
<dbReference type="SUPFAM" id="SSF141868">
    <property type="entry name" value="EAL domain-like"/>
    <property type="match status" value="1"/>
</dbReference>
<accession>A0A1Z1FGY3</accession>
<dbReference type="GO" id="GO:0016020">
    <property type="term" value="C:membrane"/>
    <property type="evidence" value="ECO:0007669"/>
    <property type="project" value="UniProtKB-UniRule"/>
</dbReference>
<dbReference type="InterPro" id="IPR001633">
    <property type="entry name" value="EAL_dom"/>
</dbReference>
<dbReference type="InterPro" id="IPR000160">
    <property type="entry name" value="GGDEF_dom"/>
</dbReference>
<feature type="transmembrane region" description="Helical" evidence="1">
    <location>
        <begin position="109"/>
        <end position="133"/>
    </location>
</feature>
<dbReference type="Pfam" id="PF00563">
    <property type="entry name" value="EAL"/>
    <property type="match status" value="1"/>
</dbReference>
<dbReference type="PROSITE" id="PS50887">
    <property type="entry name" value="GGDEF"/>
    <property type="match status" value="1"/>
</dbReference>
<name>A0A1Z1FGY3_9SPHN</name>
<dbReference type="Proteomes" id="UP000195807">
    <property type="component" value="Plasmid pCME4A9I"/>
</dbReference>
<dbReference type="Pfam" id="PF00990">
    <property type="entry name" value="GGDEF"/>
    <property type="match status" value="1"/>
</dbReference>
<organism evidence="5 7">
    <name type="scientific">Croceicoccus marinus</name>
    <dbReference type="NCBI Taxonomy" id="450378"/>
    <lineage>
        <taxon>Bacteria</taxon>
        <taxon>Pseudomonadati</taxon>
        <taxon>Pseudomonadota</taxon>
        <taxon>Alphaproteobacteria</taxon>
        <taxon>Sphingomonadales</taxon>
        <taxon>Erythrobacteraceae</taxon>
        <taxon>Croceicoccus</taxon>
    </lineage>
</organism>
<evidence type="ECO:0000259" key="3">
    <source>
        <dbReference type="PROSITE" id="PS50887"/>
    </source>
</evidence>
<dbReference type="PROSITE" id="PS50924">
    <property type="entry name" value="MHYT"/>
    <property type="match status" value="1"/>
</dbReference>
<feature type="transmembrane region" description="Helical" evidence="1">
    <location>
        <begin position="211"/>
        <end position="235"/>
    </location>
</feature>
<geneLocation type="plasmid" evidence="7">
    <name>pcme4a9i</name>
</geneLocation>
<feature type="transmembrane region" description="Helical" evidence="1">
    <location>
        <begin position="46"/>
        <end position="71"/>
    </location>
</feature>